<proteinExistence type="predicted"/>
<dbReference type="RefSeq" id="WP_106609928.1">
    <property type="nucleotide sequence ID" value="NZ_PYGJ01000016.1"/>
</dbReference>
<evidence type="ECO:0000313" key="2">
    <source>
        <dbReference type="Proteomes" id="UP000240418"/>
    </source>
</evidence>
<dbReference type="OrthoDB" id="3078749at2"/>
<accession>A0A2P8F7E9</accession>
<name>A0A2P8F7E9_9RHOB</name>
<evidence type="ECO:0000313" key="1">
    <source>
        <dbReference type="EMBL" id="PSL17602.1"/>
    </source>
</evidence>
<dbReference type="AlphaFoldDB" id="A0A2P8F7E9"/>
<comment type="caution">
    <text evidence="1">The sequence shown here is derived from an EMBL/GenBank/DDBJ whole genome shotgun (WGS) entry which is preliminary data.</text>
</comment>
<dbReference type="Proteomes" id="UP000240418">
    <property type="component" value="Unassembled WGS sequence"/>
</dbReference>
<gene>
    <name evidence="1" type="ORF">CLV88_11649</name>
</gene>
<keyword evidence="2" id="KW-1185">Reference proteome</keyword>
<organism evidence="1 2">
    <name type="scientific">Shimia abyssi</name>
    <dbReference type="NCBI Taxonomy" id="1662395"/>
    <lineage>
        <taxon>Bacteria</taxon>
        <taxon>Pseudomonadati</taxon>
        <taxon>Pseudomonadota</taxon>
        <taxon>Alphaproteobacteria</taxon>
        <taxon>Rhodobacterales</taxon>
        <taxon>Roseobacteraceae</taxon>
    </lineage>
</organism>
<reference evidence="1 2" key="1">
    <citation type="submission" date="2018-03" db="EMBL/GenBank/DDBJ databases">
        <title>Genomic Encyclopedia of Archaeal and Bacterial Type Strains, Phase II (KMG-II): from individual species to whole genera.</title>
        <authorList>
            <person name="Goeker M."/>
        </authorList>
    </citation>
    <scope>NUCLEOTIDE SEQUENCE [LARGE SCALE GENOMIC DNA]</scope>
    <source>
        <strain evidence="1 2">DSM 100673</strain>
    </source>
</reference>
<dbReference type="EMBL" id="PYGJ01000016">
    <property type="protein sequence ID" value="PSL17602.1"/>
    <property type="molecule type" value="Genomic_DNA"/>
</dbReference>
<protein>
    <submittedName>
        <fullName evidence="1">Uncharacterized protein</fullName>
    </submittedName>
</protein>
<sequence>MPDRFDKKIIDAKALEERLVADGCHLDAQIVGRLRKAARATHNTLRLAHRDNMELREKIKKIEFLLASDKEPK</sequence>